<evidence type="ECO:0000256" key="9">
    <source>
        <dbReference type="HAMAP-Rule" id="MF_00323"/>
    </source>
</evidence>
<proteinExistence type="inferred from homology"/>
<comment type="similarity">
    <text evidence="1 9 10">Belongs to the ferrochelatase family.</text>
</comment>
<protein>
    <recommendedName>
        <fullName evidence="9 10">Ferrochelatase</fullName>
        <ecNumber evidence="9 10">4.98.1.1</ecNumber>
    </recommendedName>
    <alternativeName>
        <fullName evidence="9">Heme synthase</fullName>
    </alternativeName>
    <alternativeName>
        <fullName evidence="9">Protoheme ferro-lyase</fullName>
    </alternativeName>
</protein>
<dbReference type="CDD" id="cd00419">
    <property type="entry name" value="Ferrochelatase_C"/>
    <property type="match status" value="1"/>
</dbReference>
<dbReference type="GO" id="GO:0004325">
    <property type="term" value="F:ferrochelatase activity"/>
    <property type="evidence" value="ECO:0007669"/>
    <property type="project" value="UniProtKB-UniRule"/>
</dbReference>
<dbReference type="RefSeq" id="WP_110096478.1">
    <property type="nucleotide sequence ID" value="NZ_NKUE01000010.1"/>
</dbReference>
<comment type="function">
    <text evidence="9 10">Catalyzes the ferrous insertion into protoporphyrin IX.</text>
</comment>
<evidence type="ECO:0000256" key="5">
    <source>
        <dbReference type="ARBA" id="ARBA00023133"/>
    </source>
</evidence>
<keyword evidence="4 9" id="KW-0408">Iron</keyword>
<dbReference type="NCBIfam" id="TIGR00109">
    <property type="entry name" value="hemH"/>
    <property type="match status" value="1"/>
</dbReference>
<keyword evidence="12" id="KW-1185">Reference proteome</keyword>
<comment type="catalytic activity">
    <reaction evidence="8">
        <text>Fe-coproporphyrin III + 2 H(+) = coproporphyrin III + Fe(2+)</text>
        <dbReference type="Rhea" id="RHEA:49572"/>
        <dbReference type="ChEBI" id="CHEBI:15378"/>
        <dbReference type="ChEBI" id="CHEBI:29033"/>
        <dbReference type="ChEBI" id="CHEBI:68438"/>
        <dbReference type="ChEBI" id="CHEBI:131725"/>
        <dbReference type="EC" id="4.99.1.9"/>
    </reaction>
    <physiologicalReaction direction="right-to-left" evidence="8">
        <dbReference type="Rhea" id="RHEA:49574"/>
    </physiologicalReaction>
</comment>
<keyword evidence="7 9" id="KW-0627">Porphyrin biosynthesis</keyword>
<dbReference type="GO" id="GO:0046872">
    <property type="term" value="F:metal ion binding"/>
    <property type="evidence" value="ECO:0007669"/>
    <property type="project" value="UniProtKB-KW"/>
</dbReference>
<dbReference type="InterPro" id="IPR001015">
    <property type="entry name" value="Ferrochelatase"/>
</dbReference>
<dbReference type="HAMAP" id="MF_00323">
    <property type="entry name" value="Ferrochelatase"/>
    <property type="match status" value="1"/>
</dbReference>
<dbReference type="SUPFAM" id="SSF53800">
    <property type="entry name" value="Chelatase"/>
    <property type="match status" value="1"/>
</dbReference>
<evidence type="ECO:0000313" key="12">
    <source>
        <dbReference type="Proteomes" id="UP000237344"/>
    </source>
</evidence>
<keyword evidence="5 9" id="KW-0350">Heme biosynthesis</keyword>
<evidence type="ECO:0000313" key="11">
    <source>
        <dbReference type="EMBL" id="POF61221.1"/>
    </source>
</evidence>
<dbReference type="InterPro" id="IPR019772">
    <property type="entry name" value="Ferrochelatase_AS"/>
</dbReference>
<keyword evidence="2 9" id="KW-0963">Cytoplasm</keyword>
<sequence length="349" mass="38995">MTFITIHRDSPTPAPKIGVLLSNLGTPDGTGYAAIRRYLGEFLSDRRIIEANPLLWKPILNGVVLTVRPRRTGAAYQRIWHTDRDESPLRTYTRDQAEGLAARLAPDGIVVTWGMRYGTPTTESALHDLIRQGCDRILIAPLYPQYSATTTATANDQAFRALMRLRNQPAIRTLPPFPDHPAYIAALASRVREHLATLDAPPQKIVASFHGLPKQYVEKGDHYPVDCERTIAALRKATGYDADTMPLTYQSRFGPAKWLEPYTAPYIESLPAQGVTRIAVIMPGFVADCIETLDEIWNEVRADFLKARGKELTLIPCLNNAPVAIDMLETLVRNELRGWTEDHATITDK</sequence>
<feature type="binding site" evidence="9">
    <location>
        <position position="210"/>
    </location>
    <ligand>
        <name>Fe(2+)</name>
        <dbReference type="ChEBI" id="CHEBI:29033"/>
    </ligand>
</feature>
<gene>
    <name evidence="9 11" type="primary">hemH</name>
    <name evidence="11" type="ORF">KMAL_31570</name>
</gene>
<keyword evidence="6 9" id="KW-0456">Lyase</keyword>
<evidence type="ECO:0000256" key="2">
    <source>
        <dbReference type="ARBA" id="ARBA00022490"/>
    </source>
</evidence>
<comment type="caution">
    <text evidence="11">The sequence shown here is derived from an EMBL/GenBank/DDBJ whole genome shotgun (WGS) entry which is preliminary data.</text>
</comment>
<comment type="pathway">
    <text evidence="9 10">Porphyrin-containing compound metabolism; protoheme biosynthesis; protoheme from protoporphyrin-IX: step 1/1.</text>
</comment>
<evidence type="ECO:0000256" key="7">
    <source>
        <dbReference type="ARBA" id="ARBA00023244"/>
    </source>
</evidence>
<dbReference type="Proteomes" id="UP000237344">
    <property type="component" value="Unassembled WGS sequence"/>
</dbReference>
<dbReference type="InterPro" id="IPR033659">
    <property type="entry name" value="Ferrochelatase_N"/>
</dbReference>
<dbReference type="InterPro" id="IPR033644">
    <property type="entry name" value="Ferrochelatase_C"/>
</dbReference>
<feature type="binding site" evidence="9">
    <location>
        <position position="291"/>
    </location>
    <ligand>
        <name>Fe(2+)</name>
        <dbReference type="ChEBI" id="CHEBI:29033"/>
    </ligand>
</feature>
<dbReference type="PANTHER" id="PTHR11108:SF1">
    <property type="entry name" value="FERROCHELATASE, MITOCHONDRIAL"/>
    <property type="match status" value="1"/>
</dbReference>
<dbReference type="EMBL" id="POTC01000100">
    <property type="protein sequence ID" value="POF61221.1"/>
    <property type="molecule type" value="Genomic_DNA"/>
</dbReference>
<organism evidence="11 12">
    <name type="scientific">Novacetimonas maltaceti</name>
    <dbReference type="NCBI Taxonomy" id="1203393"/>
    <lineage>
        <taxon>Bacteria</taxon>
        <taxon>Pseudomonadati</taxon>
        <taxon>Pseudomonadota</taxon>
        <taxon>Alphaproteobacteria</taxon>
        <taxon>Acetobacterales</taxon>
        <taxon>Acetobacteraceae</taxon>
        <taxon>Novacetimonas</taxon>
    </lineage>
</organism>
<dbReference type="EC" id="4.98.1.1" evidence="9 10"/>
<evidence type="ECO:0000256" key="8">
    <source>
        <dbReference type="ARBA" id="ARBA00024536"/>
    </source>
</evidence>
<dbReference type="Gene3D" id="3.40.50.1400">
    <property type="match status" value="2"/>
</dbReference>
<dbReference type="PROSITE" id="PS00534">
    <property type="entry name" value="FERROCHELATASE"/>
    <property type="match status" value="1"/>
</dbReference>
<comment type="catalytic activity">
    <reaction evidence="9 10">
        <text>heme b + 2 H(+) = protoporphyrin IX + Fe(2+)</text>
        <dbReference type="Rhea" id="RHEA:22584"/>
        <dbReference type="ChEBI" id="CHEBI:15378"/>
        <dbReference type="ChEBI" id="CHEBI:29033"/>
        <dbReference type="ChEBI" id="CHEBI:57306"/>
        <dbReference type="ChEBI" id="CHEBI:60344"/>
        <dbReference type="EC" id="4.98.1.1"/>
    </reaction>
</comment>
<evidence type="ECO:0000256" key="10">
    <source>
        <dbReference type="RuleBase" id="RU000607"/>
    </source>
</evidence>
<dbReference type="OrthoDB" id="9809741at2"/>
<evidence type="ECO:0000256" key="4">
    <source>
        <dbReference type="ARBA" id="ARBA00023004"/>
    </source>
</evidence>
<keyword evidence="3 9" id="KW-0479">Metal-binding</keyword>
<accession>A0A2S3VX83</accession>
<evidence type="ECO:0000256" key="1">
    <source>
        <dbReference type="ARBA" id="ARBA00007718"/>
    </source>
</evidence>
<dbReference type="CDD" id="cd03411">
    <property type="entry name" value="Ferrochelatase_N"/>
    <property type="match status" value="1"/>
</dbReference>
<evidence type="ECO:0000256" key="6">
    <source>
        <dbReference type="ARBA" id="ARBA00023239"/>
    </source>
</evidence>
<reference evidence="11 12" key="1">
    <citation type="submission" date="2018-01" db="EMBL/GenBank/DDBJ databases">
        <title>Draft Genome Sequence of Komagataeibacter maltaceti LMG 1529, a Vinegar Producing Acetic Acid Bacterium Isolated from Malt Vinegar Brewery Acetifiers.</title>
        <authorList>
            <person name="Zhang Q."/>
            <person name="Hollensteiner J."/>
            <person name="Poehlein A."/>
            <person name="Daniel R."/>
        </authorList>
    </citation>
    <scope>NUCLEOTIDE SEQUENCE [LARGE SCALE GENOMIC DNA]</scope>
    <source>
        <strain evidence="11 12">LMG 1529</strain>
    </source>
</reference>
<dbReference type="PANTHER" id="PTHR11108">
    <property type="entry name" value="FERROCHELATASE"/>
    <property type="match status" value="1"/>
</dbReference>
<dbReference type="UniPathway" id="UPA00252">
    <property type="reaction ID" value="UER00325"/>
</dbReference>
<evidence type="ECO:0000256" key="3">
    <source>
        <dbReference type="ARBA" id="ARBA00022723"/>
    </source>
</evidence>
<name>A0A2S3VX83_9PROT</name>
<dbReference type="Pfam" id="PF00762">
    <property type="entry name" value="Ferrochelatase"/>
    <property type="match status" value="1"/>
</dbReference>
<dbReference type="AlphaFoldDB" id="A0A2S3VX83"/>
<dbReference type="GO" id="GO:0005737">
    <property type="term" value="C:cytoplasm"/>
    <property type="evidence" value="ECO:0007669"/>
    <property type="project" value="UniProtKB-SubCell"/>
</dbReference>
<dbReference type="GO" id="GO:0006783">
    <property type="term" value="P:heme biosynthetic process"/>
    <property type="evidence" value="ECO:0007669"/>
    <property type="project" value="UniProtKB-UniRule"/>
</dbReference>
<dbReference type="FunFam" id="3.40.50.1400:FF:000002">
    <property type="entry name" value="Ferrochelatase"/>
    <property type="match status" value="1"/>
</dbReference>
<comment type="subcellular location">
    <subcellularLocation>
        <location evidence="9 10">Cytoplasm</location>
    </subcellularLocation>
</comment>